<accession>A0A6G0W092</accession>
<feature type="domain" description="Ig-like" evidence="2">
    <location>
        <begin position="238"/>
        <end position="329"/>
    </location>
</feature>
<organism evidence="3 4">
    <name type="scientific">Aphis craccivora</name>
    <name type="common">Cowpea aphid</name>
    <dbReference type="NCBI Taxonomy" id="307492"/>
    <lineage>
        <taxon>Eukaryota</taxon>
        <taxon>Metazoa</taxon>
        <taxon>Ecdysozoa</taxon>
        <taxon>Arthropoda</taxon>
        <taxon>Hexapoda</taxon>
        <taxon>Insecta</taxon>
        <taxon>Pterygota</taxon>
        <taxon>Neoptera</taxon>
        <taxon>Paraneoptera</taxon>
        <taxon>Hemiptera</taxon>
        <taxon>Sternorrhyncha</taxon>
        <taxon>Aphidomorpha</taxon>
        <taxon>Aphidoidea</taxon>
        <taxon>Aphididae</taxon>
        <taxon>Aphidini</taxon>
        <taxon>Aphis</taxon>
        <taxon>Aphis</taxon>
    </lineage>
</organism>
<dbReference type="GO" id="GO:0050808">
    <property type="term" value="P:synapse organization"/>
    <property type="evidence" value="ECO:0007669"/>
    <property type="project" value="TreeGrafter"/>
</dbReference>
<name>A0A6G0W092_APHCR</name>
<dbReference type="InterPro" id="IPR013098">
    <property type="entry name" value="Ig_I-set"/>
</dbReference>
<feature type="domain" description="Ig-like" evidence="2">
    <location>
        <begin position="153"/>
        <end position="232"/>
    </location>
</feature>
<dbReference type="GO" id="GO:0007156">
    <property type="term" value="P:homophilic cell adhesion via plasma membrane adhesion molecules"/>
    <property type="evidence" value="ECO:0007669"/>
    <property type="project" value="TreeGrafter"/>
</dbReference>
<dbReference type="InterPro" id="IPR013783">
    <property type="entry name" value="Ig-like_fold"/>
</dbReference>
<feature type="domain" description="Ig-like" evidence="2">
    <location>
        <begin position="41"/>
        <end position="142"/>
    </location>
</feature>
<dbReference type="AlphaFoldDB" id="A0A6G0W092"/>
<dbReference type="GO" id="GO:0008046">
    <property type="term" value="F:axon guidance receptor activity"/>
    <property type="evidence" value="ECO:0007669"/>
    <property type="project" value="TreeGrafter"/>
</dbReference>
<dbReference type="Pfam" id="PF07679">
    <property type="entry name" value="I-set"/>
    <property type="match status" value="1"/>
</dbReference>
<comment type="caution">
    <text evidence="3">The sequence shown here is derived from an EMBL/GenBank/DDBJ whole genome shotgun (WGS) entry which is preliminary data.</text>
</comment>
<evidence type="ECO:0000256" key="1">
    <source>
        <dbReference type="ARBA" id="ARBA00023319"/>
    </source>
</evidence>
<dbReference type="OrthoDB" id="6513245at2759"/>
<keyword evidence="4" id="KW-1185">Reference proteome</keyword>
<dbReference type="Pfam" id="PF13927">
    <property type="entry name" value="Ig_3"/>
    <property type="match status" value="1"/>
</dbReference>
<dbReference type="InterPro" id="IPR003599">
    <property type="entry name" value="Ig_sub"/>
</dbReference>
<dbReference type="Gene3D" id="2.60.40.10">
    <property type="entry name" value="Immunoglobulins"/>
    <property type="match status" value="3"/>
</dbReference>
<gene>
    <name evidence="3" type="ORF">FWK35_00034282</name>
</gene>
<evidence type="ECO:0000313" key="4">
    <source>
        <dbReference type="Proteomes" id="UP000478052"/>
    </source>
</evidence>
<dbReference type="PANTHER" id="PTHR45080">
    <property type="entry name" value="CONTACTIN 5"/>
    <property type="match status" value="1"/>
</dbReference>
<dbReference type="PROSITE" id="PS50835">
    <property type="entry name" value="IG_LIKE"/>
    <property type="match status" value="3"/>
</dbReference>
<dbReference type="PANTHER" id="PTHR45080:SF33">
    <property type="entry name" value="IG-LIKE DOMAIN-CONTAINING PROTEIN"/>
    <property type="match status" value="1"/>
</dbReference>
<dbReference type="GO" id="GO:0005886">
    <property type="term" value="C:plasma membrane"/>
    <property type="evidence" value="ECO:0007669"/>
    <property type="project" value="TreeGrafter"/>
</dbReference>
<keyword evidence="1" id="KW-0393">Immunoglobulin domain</keyword>
<dbReference type="SUPFAM" id="SSF48726">
    <property type="entry name" value="Immunoglobulin"/>
    <property type="match status" value="3"/>
</dbReference>
<dbReference type="InterPro" id="IPR036179">
    <property type="entry name" value="Ig-like_dom_sf"/>
</dbReference>
<dbReference type="PIRSF" id="PIRSF000615">
    <property type="entry name" value="TyrPK_CSF1-R"/>
    <property type="match status" value="1"/>
</dbReference>
<proteinExistence type="predicted"/>
<dbReference type="GO" id="GO:0043025">
    <property type="term" value="C:neuronal cell body"/>
    <property type="evidence" value="ECO:0007669"/>
    <property type="project" value="TreeGrafter"/>
</dbReference>
<sequence>MKHLLNYKKIYKLFTKVVMLHNLINNNNDSILILAYSQKSPNITHITQELVIDIGGEMDLDCSTKHSREPNSSWVKVAKDQIVASIELSSGSVLIVKNPNVSLITEIKQNSSRYIIHIHNIQEDDASIYRCDLITGFNAKISAYTELMVRGQPFIYDNSTKSLVVEEYQSVLKLACFASGYPTPRVFWRKPNNPILTIGNILKISGIKKEDRGNYYCIAENSVGNDTIRRISIEVEFPPVVTTLLTRVGQAVNYDAYLVCTVEANPQPAITWIYKGVELSNNEHYWISNIATAEDKMDSILLIKIKNYLYGRYICRASNTFGTTEIKISVYSKYCFHKHMHKILSISI</sequence>
<dbReference type="InterPro" id="IPR007110">
    <property type="entry name" value="Ig-like_dom"/>
</dbReference>
<dbReference type="EMBL" id="VUJU01010151">
    <property type="protein sequence ID" value="KAF0715578.1"/>
    <property type="molecule type" value="Genomic_DNA"/>
</dbReference>
<evidence type="ECO:0000259" key="2">
    <source>
        <dbReference type="PROSITE" id="PS50835"/>
    </source>
</evidence>
<protein>
    <submittedName>
        <fullName evidence="3">Lachesin-like</fullName>
    </submittedName>
</protein>
<evidence type="ECO:0000313" key="3">
    <source>
        <dbReference type="EMBL" id="KAF0715578.1"/>
    </source>
</evidence>
<dbReference type="SMART" id="SM00408">
    <property type="entry name" value="IGc2"/>
    <property type="match status" value="2"/>
</dbReference>
<dbReference type="GO" id="GO:0030424">
    <property type="term" value="C:axon"/>
    <property type="evidence" value="ECO:0007669"/>
    <property type="project" value="TreeGrafter"/>
</dbReference>
<dbReference type="Proteomes" id="UP000478052">
    <property type="component" value="Unassembled WGS sequence"/>
</dbReference>
<dbReference type="SMART" id="SM00409">
    <property type="entry name" value="IG"/>
    <property type="match status" value="3"/>
</dbReference>
<dbReference type="InterPro" id="IPR003598">
    <property type="entry name" value="Ig_sub2"/>
</dbReference>
<dbReference type="InterPro" id="IPR050958">
    <property type="entry name" value="Cell_Adh-Cytoskel_Orgn"/>
</dbReference>
<reference evidence="3 4" key="1">
    <citation type="submission" date="2019-08" db="EMBL/GenBank/DDBJ databases">
        <title>Whole genome of Aphis craccivora.</title>
        <authorList>
            <person name="Voronova N.V."/>
            <person name="Shulinski R.S."/>
            <person name="Bandarenka Y.V."/>
            <person name="Zhorov D.G."/>
            <person name="Warner D."/>
        </authorList>
    </citation>
    <scope>NUCLEOTIDE SEQUENCE [LARGE SCALE GENOMIC DNA]</scope>
    <source>
        <strain evidence="3">180601</strain>
        <tissue evidence="3">Whole Body</tissue>
    </source>
</reference>